<accession>A0A1T5GTZ9</accession>
<dbReference type="Proteomes" id="UP000190150">
    <property type="component" value="Unassembled WGS sequence"/>
</dbReference>
<feature type="non-terminal residue" evidence="1">
    <location>
        <position position="1"/>
    </location>
</feature>
<name>A0A1T5GTZ9_9SPHI</name>
<dbReference type="RefSeq" id="WP_079645962.1">
    <property type="nucleotide sequence ID" value="NZ_FUZF01000035.1"/>
</dbReference>
<reference evidence="2" key="1">
    <citation type="submission" date="2017-02" db="EMBL/GenBank/DDBJ databases">
        <authorList>
            <person name="Varghese N."/>
            <person name="Submissions S."/>
        </authorList>
    </citation>
    <scope>NUCLEOTIDE SEQUENCE [LARGE SCALE GENOMIC DNA]</scope>
    <source>
        <strain evidence="2">DSM 24091</strain>
    </source>
</reference>
<organism evidence="1 2">
    <name type="scientific">Sphingobacterium nematocida</name>
    <dbReference type="NCBI Taxonomy" id="1513896"/>
    <lineage>
        <taxon>Bacteria</taxon>
        <taxon>Pseudomonadati</taxon>
        <taxon>Bacteroidota</taxon>
        <taxon>Sphingobacteriia</taxon>
        <taxon>Sphingobacteriales</taxon>
        <taxon>Sphingobacteriaceae</taxon>
        <taxon>Sphingobacterium</taxon>
    </lineage>
</organism>
<keyword evidence="1" id="KW-0176">Collagen</keyword>
<proteinExistence type="predicted"/>
<evidence type="ECO:0000313" key="1">
    <source>
        <dbReference type="EMBL" id="SKC11849.1"/>
    </source>
</evidence>
<gene>
    <name evidence="1" type="ORF">SAMN05660841_04351</name>
</gene>
<evidence type="ECO:0000313" key="2">
    <source>
        <dbReference type="Proteomes" id="UP000190150"/>
    </source>
</evidence>
<keyword evidence="2" id="KW-1185">Reference proteome</keyword>
<protein>
    <submittedName>
        <fullName evidence="1">Collagen, type VII, alpha</fullName>
    </submittedName>
</protein>
<dbReference type="STRING" id="1513896.SAMN05660841_04351"/>
<dbReference type="EMBL" id="FUZF01000035">
    <property type="protein sequence ID" value="SKC11849.1"/>
    <property type="molecule type" value="Genomic_DNA"/>
</dbReference>
<dbReference type="AlphaFoldDB" id="A0A1T5GTZ9"/>
<sequence>NSTNGFTSSNVQSAIEELSANINTNKGDLSLETGVLEFLDNTNGTNKLLASAKVGIVNGAITTSKLNDKAVTSDKMGAAVDGSEEGMVPVASADGTVIYKKIGVSNIDAKNLTTDGIIVVGDATSSTTSAASTLLAAAKLSVKDESITTAQIQNGTIKPEDIAIANKDQVLVTNASGNPIWVDQSTIATKVEANNGLKLGTDAHAGKVQLGGELIRKTTITTTADHTLAIAGLDKKKVQATDATDGITQHLLAVGSDNVVKALKAAMPKFFYMPSVMVPTAESQATQEGVTYNNTSRTGTINLYTIYKKQFGSPVMSSAGASPLPVLPASELGFHVTYATEGVFTIKSITEEGLMTYGVSSTANINVGSFINIVFSVKED</sequence>